<dbReference type="SUPFAM" id="SSF55729">
    <property type="entry name" value="Acyl-CoA N-acyltransferases (Nat)"/>
    <property type="match status" value="1"/>
</dbReference>
<dbReference type="PANTHER" id="PTHR43792:SF8">
    <property type="entry name" value="[RIBOSOMAL PROTEIN US5]-ALANINE N-ACETYLTRANSFERASE"/>
    <property type="match status" value="1"/>
</dbReference>
<reference evidence="5 6" key="1">
    <citation type="submission" date="2019-01" db="EMBL/GenBank/DDBJ databases">
        <authorList>
            <consortium name="Pathogen Informatics"/>
        </authorList>
    </citation>
    <scope>NUCLEOTIDE SEQUENCE [LARGE SCALE GENOMIC DNA]</scope>
    <source>
        <strain evidence="5 6">NCTC10138</strain>
    </source>
</reference>
<dbReference type="InterPro" id="IPR051531">
    <property type="entry name" value="N-acetyltransferase"/>
</dbReference>
<organism evidence="5 6">
    <name type="scientific">Haploplasma axanthum</name>
    <name type="common">Acholeplasma axanthum</name>
    <dbReference type="NCBI Taxonomy" id="29552"/>
    <lineage>
        <taxon>Bacteria</taxon>
        <taxon>Bacillati</taxon>
        <taxon>Mycoplasmatota</taxon>
        <taxon>Mollicutes</taxon>
        <taxon>Acholeplasmatales</taxon>
        <taxon>Acholeplasmataceae</taxon>
        <taxon>Haploplasma</taxon>
    </lineage>
</organism>
<dbReference type="OrthoDB" id="9785602at2"/>
<evidence type="ECO:0000259" key="4">
    <source>
        <dbReference type="PROSITE" id="PS51186"/>
    </source>
</evidence>
<dbReference type="GO" id="GO:0005737">
    <property type="term" value="C:cytoplasm"/>
    <property type="evidence" value="ECO:0007669"/>
    <property type="project" value="TreeGrafter"/>
</dbReference>
<dbReference type="InterPro" id="IPR000182">
    <property type="entry name" value="GNAT_dom"/>
</dbReference>
<dbReference type="STRING" id="1278311.GCA_000428705_01379"/>
<dbReference type="Gene3D" id="3.40.630.30">
    <property type="match status" value="1"/>
</dbReference>
<proteinExistence type="inferred from homology"/>
<keyword evidence="2 5" id="KW-0012">Acyltransferase</keyword>
<dbReference type="EMBL" id="LR215048">
    <property type="protein sequence ID" value="VEU80741.1"/>
    <property type="molecule type" value="Genomic_DNA"/>
</dbReference>
<dbReference type="InterPro" id="IPR016181">
    <property type="entry name" value="Acyl_CoA_acyltransferase"/>
</dbReference>
<accession>A0A449BE61</accession>
<evidence type="ECO:0000256" key="3">
    <source>
        <dbReference type="ARBA" id="ARBA00038502"/>
    </source>
</evidence>
<keyword evidence="6" id="KW-1185">Reference proteome</keyword>
<evidence type="ECO:0000313" key="6">
    <source>
        <dbReference type="Proteomes" id="UP000289841"/>
    </source>
</evidence>
<dbReference type="Pfam" id="PF13302">
    <property type="entry name" value="Acetyltransf_3"/>
    <property type="match status" value="1"/>
</dbReference>
<sequence length="182" mass="20936">MLKTIETKRLVLRPPRESDLTDFYNYAKKSNIGPNAGWLPHESIEETKEILTSFIQKEEVWVITIKPNDQMIGTISLHCSDFYQAVNGIAEVGYALDDLYWNKGYMTEALEGLIKHAFNDLKLNKLTCGHEKNNLASQRVILKNGFKFKEIDDSRIFANADIKEVYTYELVNENLEENNNGN</sequence>
<comment type="similarity">
    <text evidence="3">Belongs to the acetyltransferase family. RimJ subfamily.</text>
</comment>
<keyword evidence="1 5" id="KW-0808">Transferase</keyword>
<evidence type="ECO:0000313" key="5">
    <source>
        <dbReference type="EMBL" id="VEU80741.1"/>
    </source>
</evidence>
<protein>
    <submittedName>
        <fullName evidence="5">Ribosomal-protein-serine acetyltransferase</fullName>
        <ecNumber evidence="5">2.3.1.-</ecNumber>
    </submittedName>
</protein>
<dbReference type="KEGG" id="aaxa:NCTC10138_01123"/>
<dbReference type="PROSITE" id="PS51186">
    <property type="entry name" value="GNAT"/>
    <property type="match status" value="1"/>
</dbReference>
<dbReference type="PANTHER" id="PTHR43792">
    <property type="entry name" value="GNAT FAMILY, PUTATIVE (AFU_ORTHOLOGUE AFUA_3G00765)-RELATED-RELATED"/>
    <property type="match status" value="1"/>
</dbReference>
<feature type="domain" description="N-acetyltransferase" evidence="4">
    <location>
        <begin position="10"/>
        <end position="169"/>
    </location>
</feature>
<evidence type="ECO:0000256" key="1">
    <source>
        <dbReference type="ARBA" id="ARBA00022679"/>
    </source>
</evidence>
<evidence type="ECO:0000256" key="2">
    <source>
        <dbReference type="ARBA" id="ARBA00023315"/>
    </source>
</evidence>
<dbReference type="AlphaFoldDB" id="A0A449BE61"/>
<gene>
    <name evidence="5" type="primary">rimL</name>
    <name evidence="5" type="ORF">NCTC10138_01123</name>
</gene>
<name>A0A449BE61_HAPAX</name>
<dbReference type="GO" id="GO:0008999">
    <property type="term" value="F:protein-N-terminal-alanine acetyltransferase activity"/>
    <property type="evidence" value="ECO:0007669"/>
    <property type="project" value="TreeGrafter"/>
</dbReference>
<dbReference type="EC" id="2.3.1.-" evidence="5"/>
<dbReference type="Proteomes" id="UP000289841">
    <property type="component" value="Chromosome"/>
</dbReference>
<dbReference type="RefSeq" id="WP_052589983.1">
    <property type="nucleotide sequence ID" value="NZ_LR215048.1"/>
</dbReference>